<dbReference type="PANTHER" id="PTHR11439:SF498">
    <property type="entry name" value="DNAK FAMILY PROTEIN"/>
    <property type="match status" value="1"/>
</dbReference>
<evidence type="ECO:0000313" key="1">
    <source>
        <dbReference type="RefSeq" id="XP_016496505.1"/>
    </source>
</evidence>
<dbReference type="OMA" id="MEHATCE"/>
<proteinExistence type="predicted"/>
<dbReference type="PANTHER" id="PTHR11439">
    <property type="entry name" value="GAG-POL-RELATED RETROTRANSPOSON"/>
    <property type="match status" value="1"/>
</dbReference>
<organism evidence="1">
    <name type="scientific">Nicotiana tabacum</name>
    <name type="common">Common tobacco</name>
    <dbReference type="NCBI Taxonomy" id="4097"/>
    <lineage>
        <taxon>Eukaryota</taxon>
        <taxon>Viridiplantae</taxon>
        <taxon>Streptophyta</taxon>
        <taxon>Embryophyta</taxon>
        <taxon>Tracheophyta</taxon>
        <taxon>Spermatophyta</taxon>
        <taxon>Magnoliopsida</taxon>
        <taxon>eudicotyledons</taxon>
        <taxon>Gunneridae</taxon>
        <taxon>Pentapetalae</taxon>
        <taxon>asterids</taxon>
        <taxon>lamiids</taxon>
        <taxon>Solanales</taxon>
        <taxon>Solanaceae</taxon>
        <taxon>Nicotianoideae</taxon>
        <taxon>Nicotianeae</taxon>
        <taxon>Nicotiana</taxon>
    </lineage>
</organism>
<name>A0A1S4C5P5_TOBAC</name>
<protein>
    <submittedName>
        <fullName evidence="1">Uncharacterized mitochondrial protein AtMg00810-like</fullName>
    </submittedName>
</protein>
<dbReference type="OrthoDB" id="1287748at2759"/>
<dbReference type="PaxDb" id="4097-A0A1S4C5P5"/>
<dbReference type="SUPFAM" id="SSF56672">
    <property type="entry name" value="DNA/RNA polymerases"/>
    <property type="match status" value="1"/>
</dbReference>
<dbReference type="InterPro" id="IPR043502">
    <property type="entry name" value="DNA/RNA_pol_sf"/>
</dbReference>
<gene>
    <name evidence="1" type="primary">LOC107815442</name>
</gene>
<sequence>MLESFQSSSCIPVSCPLELNVKLKAKVGDPLPKPEDYRCLIGKLNFLTHTRPDINFAVQHLSHFLQFPCVPHMQAALHVLRYLKGTSDYGIFFNSSPDLSLQVFCGSDWASCADSRRSVSGLCIFLGGSLISWKSKKQHIISLSSVEAEYKAMSKAAAEVTWISRLLGDFGVSCSSLVPLFCDNQAALHIARNHVFHERNKHIELDCHFVRHKLGEGLLSLHHVSSSSQIVDLLTKALSGPAHYFHLRKLGVLSPSNLRGLLEWAQWV</sequence>
<dbReference type="AlphaFoldDB" id="A0A1S4C5P5"/>
<dbReference type="STRING" id="4097.A0A1S4C5P5"/>
<accession>A0A1S4C5P5</accession>
<dbReference type="RefSeq" id="XP_016496505.1">
    <property type="nucleotide sequence ID" value="XM_016641019.1"/>
</dbReference>
<dbReference type="KEGG" id="nta:107815442"/>
<dbReference type="CDD" id="cd09272">
    <property type="entry name" value="RNase_HI_RT_Ty1"/>
    <property type="match status" value="1"/>
</dbReference>
<reference evidence="1" key="1">
    <citation type="submission" date="2025-08" db="UniProtKB">
        <authorList>
            <consortium name="RefSeq"/>
        </authorList>
    </citation>
    <scope>IDENTIFICATION</scope>
</reference>